<dbReference type="STRING" id="394264.SAMN04488040_1547"/>
<dbReference type="EMBL" id="FPAJ01000002">
    <property type="protein sequence ID" value="SFS68591.1"/>
    <property type="molecule type" value="Genomic_DNA"/>
</dbReference>
<dbReference type="Proteomes" id="UP000199239">
    <property type="component" value="Unassembled WGS sequence"/>
</dbReference>
<gene>
    <name evidence="1" type="ORF">SAMN04488040_1547</name>
</gene>
<sequence>MVIVSGPAELHLMRGRGGLAREKFSFCLFYMHFLIFEGSKVTQSMLNRWG</sequence>
<keyword evidence="2" id="KW-1185">Reference proteome</keyword>
<protein>
    <submittedName>
        <fullName evidence="1">Uncharacterized protein</fullName>
    </submittedName>
</protein>
<evidence type="ECO:0000313" key="1">
    <source>
        <dbReference type="EMBL" id="SFS68591.1"/>
    </source>
</evidence>
<organism evidence="1 2">
    <name type="scientific">Sulfitobacter marinus</name>
    <dbReference type="NCBI Taxonomy" id="394264"/>
    <lineage>
        <taxon>Bacteria</taxon>
        <taxon>Pseudomonadati</taxon>
        <taxon>Pseudomonadota</taxon>
        <taxon>Alphaproteobacteria</taxon>
        <taxon>Rhodobacterales</taxon>
        <taxon>Roseobacteraceae</taxon>
        <taxon>Sulfitobacter</taxon>
    </lineage>
</organism>
<reference evidence="2" key="1">
    <citation type="submission" date="2016-10" db="EMBL/GenBank/DDBJ databases">
        <authorList>
            <person name="Varghese N."/>
            <person name="Submissions S."/>
        </authorList>
    </citation>
    <scope>NUCLEOTIDE SEQUENCE [LARGE SCALE GENOMIC DNA]</scope>
    <source>
        <strain evidence="2">DSM 23422</strain>
    </source>
</reference>
<dbReference type="AlphaFoldDB" id="A0A1I6RV52"/>
<evidence type="ECO:0000313" key="2">
    <source>
        <dbReference type="Proteomes" id="UP000199239"/>
    </source>
</evidence>
<accession>A0A1I6RV52</accession>
<proteinExistence type="predicted"/>
<name>A0A1I6RV52_9RHOB</name>